<dbReference type="AlphaFoldDB" id="A0AA37Q116"/>
<evidence type="ECO:0000256" key="1">
    <source>
        <dbReference type="SAM" id="MobiDB-lite"/>
    </source>
</evidence>
<organism evidence="2 3">
    <name type="scientific">Roseisolibacter agri</name>
    <dbReference type="NCBI Taxonomy" id="2014610"/>
    <lineage>
        <taxon>Bacteria</taxon>
        <taxon>Pseudomonadati</taxon>
        <taxon>Gemmatimonadota</taxon>
        <taxon>Gemmatimonadia</taxon>
        <taxon>Gemmatimonadales</taxon>
        <taxon>Gemmatimonadaceae</taxon>
        <taxon>Roseisolibacter</taxon>
    </lineage>
</organism>
<comment type="caution">
    <text evidence="2">The sequence shown here is derived from an EMBL/GenBank/DDBJ whole genome shotgun (WGS) entry which is preliminary data.</text>
</comment>
<evidence type="ECO:0000313" key="2">
    <source>
        <dbReference type="EMBL" id="GLC24414.1"/>
    </source>
</evidence>
<reference evidence="2" key="1">
    <citation type="submission" date="2022-08" db="EMBL/GenBank/DDBJ databases">
        <title>Draft genome sequencing of Roseisolibacter agri AW1220.</title>
        <authorList>
            <person name="Tobiishi Y."/>
            <person name="Tonouchi A."/>
        </authorList>
    </citation>
    <scope>NUCLEOTIDE SEQUENCE</scope>
    <source>
        <strain evidence="2">AW1220</strain>
    </source>
</reference>
<name>A0AA37Q116_9BACT</name>
<proteinExistence type="predicted"/>
<feature type="region of interest" description="Disordered" evidence="1">
    <location>
        <begin position="60"/>
        <end position="92"/>
    </location>
</feature>
<gene>
    <name evidence="2" type="ORF">rosag_09270</name>
</gene>
<evidence type="ECO:0000313" key="3">
    <source>
        <dbReference type="Proteomes" id="UP001161325"/>
    </source>
</evidence>
<protein>
    <submittedName>
        <fullName evidence="2">Uncharacterized protein</fullName>
    </submittedName>
</protein>
<accession>A0AA37Q116</accession>
<dbReference type="EMBL" id="BRXS01000002">
    <property type="protein sequence ID" value="GLC24414.1"/>
    <property type="molecule type" value="Genomic_DNA"/>
</dbReference>
<dbReference type="Proteomes" id="UP001161325">
    <property type="component" value="Unassembled WGS sequence"/>
</dbReference>
<sequence length="92" mass="9820">MARTANAVLPLYRSGAYEAPDPFGGASLDDVPEVEVAASRRTPRAQLTPGSDGVRMRVFSRRPQRVPHGAGVQAPDAVHDRTRNPTGQRSAA</sequence>
<keyword evidence="3" id="KW-1185">Reference proteome</keyword>